<dbReference type="GO" id="GO:0003723">
    <property type="term" value="F:RNA binding"/>
    <property type="evidence" value="ECO:0007669"/>
    <property type="project" value="TreeGrafter"/>
</dbReference>
<comment type="caution">
    <text evidence="14">The sequence shown here is derived from an EMBL/GenBank/DDBJ whole genome shotgun (WGS) entry which is preliminary data.</text>
</comment>
<dbReference type="GO" id="GO:0004518">
    <property type="term" value="F:nuclease activity"/>
    <property type="evidence" value="ECO:0007669"/>
    <property type="project" value="UniProtKB-KW"/>
</dbReference>
<comment type="similarity">
    <text evidence="1">In the N-terminal section; belongs to the CRISPR-associated nuclease Cas3-HD family.</text>
</comment>
<dbReference type="InterPro" id="IPR027417">
    <property type="entry name" value="P-loop_NTPase"/>
</dbReference>
<dbReference type="InterPro" id="IPR011545">
    <property type="entry name" value="DEAD/DEAH_box_helicase_dom"/>
</dbReference>
<dbReference type="InterPro" id="IPR014001">
    <property type="entry name" value="Helicase_ATP-bd"/>
</dbReference>
<evidence type="ECO:0000256" key="9">
    <source>
        <dbReference type="ARBA" id="ARBA00023118"/>
    </source>
</evidence>
<evidence type="ECO:0000256" key="2">
    <source>
        <dbReference type="ARBA" id="ARBA00009046"/>
    </source>
</evidence>
<protein>
    <submittedName>
        <fullName evidence="13">CRISPR-associated helicase/endonuclease Cas3</fullName>
    </submittedName>
</protein>
<dbReference type="OrthoDB" id="9810236at2"/>
<dbReference type="GO" id="GO:0016787">
    <property type="term" value="F:hydrolase activity"/>
    <property type="evidence" value="ECO:0007669"/>
    <property type="project" value="UniProtKB-KW"/>
</dbReference>
<reference evidence="14 15" key="1">
    <citation type="submission" date="2015-05" db="EMBL/GenBank/DDBJ databases">
        <title>Genome sequencing project for genomic taxonomy and phylogenomics of Bacillus-like bacteria.</title>
        <authorList>
            <person name="Liu B."/>
            <person name="Wang J."/>
            <person name="Zhu Y."/>
            <person name="Liu G."/>
            <person name="Chen Q."/>
            <person name="Chen Z."/>
            <person name="Lan J."/>
            <person name="Che J."/>
            <person name="Ge C."/>
            <person name="Shi H."/>
            <person name="Pan Z."/>
            <person name="Liu X."/>
        </authorList>
    </citation>
    <scope>NUCLEOTIDE SEQUENCE [LARGE SCALE GENOMIC DNA]</scope>
    <source>
        <strain evidence="14 15">DSM 9885</strain>
    </source>
</reference>
<name>A0A837KL44_9BACL</name>
<keyword evidence="16" id="KW-1185">Reference proteome</keyword>
<evidence type="ECO:0000259" key="11">
    <source>
        <dbReference type="PROSITE" id="PS51194"/>
    </source>
</evidence>
<dbReference type="GeneID" id="87586965"/>
<dbReference type="NCBIfam" id="TIGR01587">
    <property type="entry name" value="cas3_core"/>
    <property type="match status" value="1"/>
</dbReference>
<dbReference type="PANTHER" id="PTHR47963">
    <property type="entry name" value="DEAD-BOX ATP-DEPENDENT RNA HELICASE 47, MITOCHONDRIAL"/>
    <property type="match status" value="1"/>
</dbReference>
<dbReference type="SMART" id="SM00487">
    <property type="entry name" value="DEXDc"/>
    <property type="match status" value="1"/>
</dbReference>
<keyword evidence="6" id="KW-0378">Hydrolase</keyword>
<evidence type="ECO:0000313" key="14">
    <source>
        <dbReference type="EMBL" id="KLH97772.1"/>
    </source>
</evidence>
<dbReference type="PROSITE" id="PS51194">
    <property type="entry name" value="HELICASE_CTER"/>
    <property type="match status" value="1"/>
</dbReference>
<dbReference type="Gene3D" id="3.40.50.300">
    <property type="entry name" value="P-loop containing nucleotide triphosphate hydrolases"/>
    <property type="match status" value="2"/>
</dbReference>
<feature type="domain" description="Helicase C-terminal" evidence="11">
    <location>
        <begin position="458"/>
        <end position="611"/>
    </location>
</feature>
<dbReference type="SUPFAM" id="SSF52540">
    <property type="entry name" value="P-loop containing nucleoside triphosphate hydrolases"/>
    <property type="match status" value="1"/>
</dbReference>
<dbReference type="NCBIfam" id="TIGR01596">
    <property type="entry name" value="cas3_HD"/>
    <property type="match status" value="1"/>
</dbReference>
<dbReference type="InterPro" id="IPR038257">
    <property type="entry name" value="CRISPR-assoc_Cas3_HD_sf"/>
</dbReference>
<keyword evidence="8" id="KW-0067">ATP-binding</keyword>
<feature type="domain" description="Helicase ATP-binding" evidence="10">
    <location>
        <begin position="244"/>
        <end position="431"/>
    </location>
</feature>
<dbReference type="SUPFAM" id="SSF109604">
    <property type="entry name" value="HD-domain/PDEase-like"/>
    <property type="match status" value="1"/>
</dbReference>
<dbReference type="Pfam" id="PF22590">
    <property type="entry name" value="Cas3-like_C_2"/>
    <property type="match status" value="1"/>
</dbReference>
<dbReference type="EMBL" id="BJOL01000009">
    <property type="protein sequence ID" value="GED57537.1"/>
    <property type="molecule type" value="Genomic_DNA"/>
</dbReference>
<keyword evidence="4" id="KW-0479">Metal-binding</keyword>
<comment type="similarity">
    <text evidence="2">In the central section; belongs to the CRISPR-associated helicase Cas3 family.</text>
</comment>
<evidence type="ECO:0000313" key="13">
    <source>
        <dbReference type="EMBL" id="GED57537.1"/>
    </source>
</evidence>
<evidence type="ECO:0000256" key="3">
    <source>
        <dbReference type="ARBA" id="ARBA00022722"/>
    </source>
</evidence>
<evidence type="ECO:0000259" key="12">
    <source>
        <dbReference type="PROSITE" id="PS51643"/>
    </source>
</evidence>
<dbReference type="RefSeq" id="WP_047071588.1">
    <property type="nucleotide sequence ID" value="NZ_BJOL01000009.1"/>
</dbReference>
<feature type="domain" description="HD Cas3-type" evidence="12">
    <location>
        <begin position="9"/>
        <end position="186"/>
    </location>
</feature>
<dbReference type="GO" id="GO:0005524">
    <property type="term" value="F:ATP binding"/>
    <property type="evidence" value="ECO:0007669"/>
    <property type="project" value="UniProtKB-KW"/>
</dbReference>
<dbReference type="Gene3D" id="1.10.3210.30">
    <property type="match status" value="1"/>
</dbReference>
<dbReference type="Proteomes" id="UP000035218">
    <property type="component" value="Unassembled WGS sequence"/>
</dbReference>
<dbReference type="EMBL" id="LDCN01000005">
    <property type="protein sequence ID" value="KLH97772.1"/>
    <property type="molecule type" value="Genomic_DNA"/>
</dbReference>
<keyword evidence="3" id="KW-0540">Nuclease</keyword>
<dbReference type="InterPro" id="IPR006483">
    <property type="entry name" value="CRISPR-assoc_Cas3_HD"/>
</dbReference>
<sequence length="750" mass="85499">MKFYAHSRDDQQFQLLKVHLEGVAEKSMHAAEVFGAGYLGYLVGILHDIGKYSSEFQKRIRGANIRVDHSTAGAKWIVQSGVIRSYLGETKFDHWMARLLAHIIAGHHGGLQNYGTMDEAGTLKYRLGIETIPDWSCSWREIKINARDWSNEKVNLVSGWSKEDLAWNYSFLGRMLYSCLVDADSIDTRDYCNPEDRELLSMRKAISMTEMNGRFEKYMSEKLQNIQNTRINQMRQRILATCTRQAETVPKLFSLTVPTGGGKTLSSLAFALRHAVTYDKRRIIYVIPFTSIIEQNAEQFRTVLGKDSVLEHHSNFNQEEYEENYGRDEAQRLKISSENWDAPVVVTTSVQFFESLFSNKRSKLRKLHNIADSVIIIDEAQSLPRGYMRPCMKALQELIAVYGCSVVLCTATQPSWSGLGIQATEIMDTPTPAELVEVFKRVEVEVSGSDNQVTSDGKIVEWMLEAEQALCIVNTRKHAKVLFEQLSERNVEGLYHLSGRLCARHRSALIAEVSERLKNQEPCRLVSTQLIEAGVDLDFPKVLRAYAGLDSIAQAAGRCNREGRRESGRVIVFYPEKHGMPSRGWLKETVTEAQNTIKFHKGSPLSLSSIRNYFERIHGICDGRVEQVTDSKHIIQLLRSKNTNLEIPFENIAEDFTFIDGQMKAIVVPYDSHALQLIEQLRTSPYPLQVMRQLQSYTVQIYQHEYREFLNKQLLMNVEGVLVLLENGYYHPQTGLLAATDEPEMDVLLF</sequence>
<keyword evidence="7" id="KW-0347">Helicase</keyword>
<dbReference type="Proteomes" id="UP000319498">
    <property type="component" value="Unassembled WGS sequence"/>
</dbReference>
<evidence type="ECO:0000256" key="8">
    <source>
        <dbReference type="ARBA" id="ARBA00022840"/>
    </source>
</evidence>
<evidence type="ECO:0000313" key="16">
    <source>
        <dbReference type="Proteomes" id="UP000319498"/>
    </source>
</evidence>
<keyword evidence="9" id="KW-0051">Antiviral defense</keyword>
<evidence type="ECO:0000313" key="15">
    <source>
        <dbReference type="Proteomes" id="UP000035218"/>
    </source>
</evidence>
<gene>
    <name evidence="13" type="primary">cas3</name>
    <name evidence="14" type="ORF">AA984_18055</name>
    <name evidence="13" type="ORF">BFO01nite_16690</name>
</gene>
<evidence type="ECO:0000256" key="6">
    <source>
        <dbReference type="ARBA" id="ARBA00022801"/>
    </source>
</evidence>
<dbReference type="CDD" id="cd17930">
    <property type="entry name" value="DEXHc_cas3"/>
    <property type="match status" value="1"/>
</dbReference>
<dbReference type="CDD" id="cd09641">
    <property type="entry name" value="Cas3''_I"/>
    <property type="match status" value="1"/>
</dbReference>
<dbReference type="InterPro" id="IPR006474">
    <property type="entry name" value="Helicase_Cas3_CRISPR-ass_core"/>
</dbReference>
<dbReference type="PROSITE" id="PS51643">
    <property type="entry name" value="HD_CAS3"/>
    <property type="match status" value="1"/>
</dbReference>
<evidence type="ECO:0000256" key="4">
    <source>
        <dbReference type="ARBA" id="ARBA00022723"/>
    </source>
</evidence>
<dbReference type="GO" id="GO:0046872">
    <property type="term" value="F:metal ion binding"/>
    <property type="evidence" value="ECO:0007669"/>
    <property type="project" value="UniProtKB-KW"/>
</dbReference>
<dbReference type="PANTHER" id="PTHR47963:SF9">
    <property type="entry name" value="CRISPR-ASSOCIATED ENDONUCLEASE_HELICASE CAS3"/>
    <property type="match status" value="1"/>
</dbReference>
<keyword evidence="5" id="KW-0547">Nucleotide-binding</keyword>
<dbReference type="PROSITE" id="PS51192">
    <property type="entry name" value="HELICASE_ATP_BIND_1"/>
    <property type="match status" value="1"/>
</dbReference>
<dbReference type="AlphaFoldDB" id="A0A837KL44"/>
<dbReference type="GO" id="GO:0003724">
    <property type="term" value="F:RNA helicase activity"/>
    <property type="evidence" value="ECO:0007669"/>
    <property type="project" value="TreeGrafter"/>
</dbReference>
<reference evidence="13 16" key="2">
    <citation type="submission" date="2019-06" db="EMBL/GenBank/DDBJ databases">
        <title>Whole genome shotgun sequence of Brevibacillus formosus NBRC 15716.</title>
        <authorList>
            <person name="Hosoyama A."/>
            <person name="Uohara A."/>
            <person name="Ohji S."/>
            <person name="Ichikawa N."/>
        </authorList>
    </citation>
    <scope>NUCLEOTIDE SEQUENCE [LARGE SCALE GENOMIC DNA]</scope>
    <source>
        <strain evidence="13 16">NBRC 15716</strain>
    </source>
</reference>
<proteinExistence type="inferred from homology"/>
<evidence type="ECO:0000256" key="7">
    <source>
        <dbReference type="ARBA" id="ARBA00022806"/>
    </source>
</evidence>
<evidence type="ECO:0000259" key="10">
    <source>
        <dbReference type="PROSITE" id="PS51192"/>
    </source>
</evidence>
<dbReference type="InterPro" id="IPR001650">
    <property type="entry name" value="Helicase_C-like"/>
</dbReference>
<dbReference type="InterPro" id="IPR054712">
    <property type="entry name" value="Cas3-like_dom"/>
</dbReference>
<evidence type="ECO:0000256" key="5">
    <source>
        <dbReference type="ARBA" id="ARBA00022741"/>
    </source>
</evidence>
<dbReference type="Pfam" id="PF18019">
    <property type="entry name" value="Cas3_HD"/>
    <property type="match status" value="1"/>
</dbReference>
<dbReference type="InterPro" id="IPR050547">
    <property type="entry name" value="DEAD_box_RNA_helicases"/>
</dbReference>
<evidence type="ECO:0000256" key="1">
    <source>
        <dbReference type="ARBA" id="ARBA00006847"/>
    </source>
</evidence>
<organism evidence="14 15">
    <name type="scientific">Brevibacillus formosus</name>
    <dbReference type="NCBI Taxonomy" id="54913"/>
    <lineage>
        <taxon>Bacteria</taxon>
        <taxon>Bacillati</taxon>
        <taxon>Bacillota</taxon>
        <taxon>Bacilli</taxon>
        <taxon>Bacillales</taxon>
        <taxon>Paenibacillaceae</taxon>
        <taxon>Brevibacillus</taxon>
    </lineage>
</organism>
<dbReference type="GO" id="GO:0051607">
    <property type="term" value="P:defense response to virus"/>
    <property type="evidence" value="ECO:0007669"/>
    <property type="project" value="UniProtKB-KW"/>
</dbReference>
<dbReference type="Pfam" id="PF00270">
    <property type="entry name" value="DEAD"/>
    <property type="match status" value="1"/>
</dbReference>
<accession>A0A837KL44</accession>